<keyword evidence="2" id="KW-0732">Signal</keyword>
<evidence type="ECO:0000256" key="2">
    <source>
        <dbReference type="SAM" id="SignalP"/>
    </source>
</evidence>
<feature type="compositionally biased region" description="Low complexity" evidence="1">
    <location>
        <begin position="86"/>
        <end position="97"/>
    </location>
</feature>
<reference evidence="3 4" key="1">
    <citation type="submission" date="2019-01" db="EMBL/GenBank/DDBJ databases">
        <authorList>
            <person name="Ferrante I. M."/>
        </authorList>
    </citation>
    <scope>NUCLEOTIDE SEQUENCE [LARGE SCALE GENOMIC DNA]</scope>
    <source>
        <strain evidence="3 4">B856</strain>
    </source>
</reference>
<evidence type="ECO:0000313" key="4">
    <source>
        <dbReference type="Proteomes" id="UP000291116"/>
    </source>
</evidence>
<evidence type="ECO:0000256" key="1">
    <source>
        <dbReference type="SAM" id="MobiDB-lite"/>
    </source>
</evidence>
<dbReference type="Proteomes" id="UP000291116">
    <property type="component" value="Unassembled WGS sequence"/>
</dbReference>
<sequence>MKLCSQTAILCTVLVAAAAIDVAEASDRKQHIRTSKETLKERKRNLIKVEDSVNVDTEMVRVLMGSDDMSMSMPSYSGGGGGGGSSTSNSNSSSNNNSGGGSNGTSSGGSGSGTNNGSASEDGDASGNVPSASPPGEGMQPTVAGDVEPPEPFDGSAGTGAEDSSASRRKVGVAAITTAAAIVPLLL</sequence>
<accession>A0A448ZDZ9</accession>
<proteinExistence type="predicted"/>
<dbReference type="AlphaFoldDB" id="A0A448ZDZ9"/>
<keyword evidence="4" id="KW-1185">Reference proteome</keyword>
<name>A0A448ZDZ9_9STRA</name>
<organism evidence="3 4">
    <name type="scientific">Pseudo-nitzschia multistriata</name>
    <dbReference type="NCBI Taxonomy" id="183589"/>
    <lineage>
        <taxon>Eukaryota</taxon>
        <taxon>Sar</taxon>
        <taxon>Stramenopiles</taxon>
        <taxon>Ochrophyta</taxon>
        <taxon>Bacillariophyta</taxon>
        <taxon>Bacillariophyceae</taxon>
        <taxon>Bacillariophycidae</taxon>
        <taxon>Bacillariales</taxon>
        <taxon>Bacillariaceae</taxon>
        <taxon>Pseudo-nitzschia</taxon>
    </lineage>
</organism>
<gene>
    <name evidence="3" type="ORF">PSNMU_V1.4_AUG-EV-PASAV3_0071340</name>
</gene>
<feature type="signal peptide" evidence="2">
    <location>
        <begin position="1"/>
        <end position="25"/>
    </location>
</feature>
<feature type="region of interest" description="Disordered" evidence="1">
    <location>
        <begin position="68"/>
        <end position="171"/>
    </location>
</feature>
<dbReference type="EMBL" id="CAACVS010000269">
    <property type="protein sequence ID" value="VEU40246.1"/>
    <property type="molecule type" value="Genomic_DNA"/>
</dbReference>
<feature type="chain" id="PRO_5019172069" description="RxLR effector protein" evidence="2">
    <location>
        <begin position="26"/>
        <end position="187"/>
    </location>
</feature>
<evidence type="ECO:0008006" key="5">
    <source>
        <dbReference type="Google" id="ProtNLM"/>
    </source>
</evidence>
<feature type="compositionally biased region" description="Gly residues" evidence="1">
    <location>
        <begin position="98"/>
        <end position="114"/>
    </location>
</feature>
<protein>
    <recommendedName>
        <fullName evidence="5">RxLR effector protein</fullName>
    </recommendedName>
</protein>
<evidence type="ECO:0000313" key="3">
    <source>
        <dbReference type="EMBL" id="VEU40246.1"/>
    </source>
</evidence>